<gene>
    <name evidence="1" type="ORF">DICPUDRAFT_157121</name>
</gene>
<organism evidence="1 2">
    <name type="scientific">Dictyostelium purpureum</name>
    <name type="common">Slime mold</name>
    <dbReference type="NCBI Taxonomy" id="5786"/>
    <lineage>
        <taxon>Eukaryota</taxon>
        <taxon>Amoebozoa</taxon>
        <taxon>Evosea</taxon>
        <taxon>Eumycetozoa</taxon>
        <taxon>Dictyostelia</taxon>
        <taxon>Dictyosteliales</taxon>
        <taxon>Dictyosteliaceae</taxon>
        <taxon>Dictyostelium</taxon>
    </lineage>
</organism>
<reference evidence="2" key="1">
    <citation type="journal article" date="2011" name="Genome Biol.">
        <title>Comparative genomics of the social amoebae Dictyostelium discoideum and Dictyostelium purpureum.</title>
        <authorList>
            <consortium name="US DOE Joint Genome Institute (JGI-PGF)"/>
            <person name="Sucgang R."/>
            <person name="Kuo A."/>
            <person name="Tian X."/>
            <person name="Salerno W."/>
            <person name="Parikh A."/>
            <person name="Feasley C.L."/>
            <person name="Dalin E."/>
            <person name="Tu H."/>
            <person name="Huang E."/>
            <person name="Barry K."/>
            <person name="Lindquist E."/>
            <person name="Shapiro H."/>
            <person name="Bruce D."/>
            <person name="Schmutz J."/>
            <person name="Salamov A."/>
            <person name="Fey P."/>
            <person name="Gaudet P."/>
            <person name="Anjard C."/>
            <person name="Babu M.M."/>
            <person name="Basu S."/>
            <person name="Bushmanova Y."/>
            <person name="van der Wel H."/>
            <person name="Katoh-Kurasawa M."/>
            <person name="Dinh C."/>
            <person name="Coutinho P.M."/>
            <person name="Saito T."/>
            <person name="Elias M."/>
            <person name="Schaap P."/>
            <person name="Kay R.R."/>
            <person name="Henrissat B."/>
            <person name="Eichinger L."/>
            <person name="Rivero F."/>
            <person name="Putnam N.H."/>
            <person name="West C.M."/>
            <person name="Loomis W.F."/>
            <person name="Chisholm R.L."/>
            <person name="Shaulsky G."/>
            <person name="Strassmann J.E."/>
            <person name="Queller D.C."/>
            <person name="Kuspa A."/>
            <person name="Grigoriev I.V."/>
        </authorList>
    </citation>
    <scope>NUCLEOTIDE SEQUENCE [LARGE SCALE GENOMIC DNA]</scope>
    <source>
        <strain evidence="2">QSDP1</strain>
    </source>
</reference>
<dbReference type="GeneID" id="10508131"/>
<evidence type="ECO:0000313" key="2">
    <source>
        <dbReference type="Proteomes" id="UP000001064"/>
    </source>
</evidence>
<dbReference type="VEuPathDB" id="AmoebaDB:DICPUDRAFT_157121"/>
<dbReference type="Proteomes" id="UP000001064">
    <property type="component" value="Unassembled WGS sequence"/>
</dbReference>
<proteinExistence type="predicted"/>
<dbReference type="PANTHER" id="PTHR32488">
    <property type="entry name" value="UPF0746 PROTEIN DDB_G0280785-RELATED"/>
    <property type="match status" value="1"/>
</dbReference>
<dbReference type="EMBL" id="GL871279">
    <property type="protein sequence ID" value="EGC31075.1"/>
    <property type="molecule type" value="Genomic_DNA"/>
</dbReference>
<accession>F0ZYB0</accession>
<dbReference type="InParanoid" id="F0ZYB0"/>
<name>F0ZYB0_DICPU</name>
<dbReference type="PANTHER" id="PTHR32488:SF76">
    <property type="entry name" value="ANKYRIN REPEAT-CONTAINING PROTEIN-RELATED"/>
    <property type="match status" value="1"/>
</dbReference>
<dbReference type="RefSeq" id="XP_003292401.1">
    <property type="nucleotide sequence ID" value="XM_003292353.1"/>
</dbReference>
<evidence type="ECO:0000313" key="1">
    <source>
        <dbReference type="EMBL" id="EGC31075.1"/>
    </source>
</evidence>
<dbReference type="KEGG" id="dpp:DICPUDRAFT_157121"/>
<keyword evidence="2" id="KW-1185">Reference proteome</keyword>
<dbReference type="AlphaFoldDB" id="F0ZYB0"/>
<protein>
    <submittedName>
        <fullName evidence="1">Uncharacterized protein</fullName>
    </submittedName>
</protein>
<sequence>MNNNNSNNNSNNKNLKAKRRVRFADEDPDDYDNNDEDKIISEFEILFWQIIRNQFLFGKVLSFSKFNKSYGYDNLVCTEDLKYYSNKVEIIKDKLKSNSYFQIRPNELNFDLYQLITKNTRENREFYLTLFTKYVKFYYLQVEESLDNIIRDGNIIAFKIFLKKFNISKEDIQNKYKLEIKKKDYIISSYRCFKMYNFLKSNNYYSKISFKIDTSTTFFSKDFKLKHLIKLCNSIATLFLNKKEFKEIEVKLQEVSAFKFTKDQLSQSLDHLLFNEPNSYPSEGEGMPLKTIVYKYYKILKLVSKKPKEKLLNHYIYFKSKKRIDQVFKERKLKIRNYIDYIFCNVYNKSERIEYVKQVYQEDNNVNSFGFIFQTNDLEIIQDTFKKYPVKNLLASGSPHMQNFFKSLKSKEILDFYFKSNYQDEFFEEIENQNWLFFTDTAILQYYEELVKSLGRKLYVDNYDESMYVGSTGYELKNLLRAVNNPSIYEFSDTFKLSSYSILINYRYNDYQDIVFNLINSGKFKKINFGKLFRISTLLNGHIKNYKEILYKVLPNSNLNLTEIKKLQQEHGYSHKIVLKFNAANGQEIDIKLTIQGLLNSLASCGRYEDYFNFIGPSFPLQSTTQIWFFERSFNTKCIKYCIDNQIKENRELLFTLLEDCISLEPFQYLCSNKDLLKSIESNQFLSDSNKLFRKLFEKLISRDNIQLVELLFTHVKIAKKEFQKLIENKPHFQHVLNKFN</sequence>
<dbReference type="InterPro" id="IPR051904">
    <property type="entry name" value="UPF0746_actin_org"/>
</dbReference>